<evidence type="ECO:0000256" key="8">
    <source>
        <dbReference type="SAM" id="MobiDB-lite"/>
    </source>
</evidence>
<feature type="compositionally biased region" description="Polar residues" evidence="8">
    <location>
        <begin position="668"/>
        <end position="677"/>
    </location>
</feature>
<dbReference type="EC" id="3.4.19.12" evidence="3"/>
<evidence type="ECO:0000256" key="2">
    <source>
        <dbReference type="ARBA" id="ARBA00009085"/>
    </source>
</evidence>
<organism evidence="11 12">
    <name type="scientific">Elaphomyces granulatus</name>
    <dbReference type="NCBI Taxonomy" id="519963"/>
    <lineage>
        <taxon>Eukaryota</taxon>
        <taxon>Fungi</taxon>
        <taxon>Dikarya</taxon>
        <taxon>Ascomycota</taxon>
        <taxon>Pezizomycotina</taxon>
        <taxon>Eurotiomycetes</taxon>
        <taxon>Eurotiomycetidae</taxon>
        <taxon>Eurotiales</taxon>
        <taxon>Elaphomycetaceae</taxon>
        <taxon>Elaphomyces</taxon>
    </lineage>
</organism>
<dbReference type="InterPro" id="IPR028889">
    <property type="entry name" value="USP"/>
</dbReference>
<keyword evidence="12" id="KW-1185">Reference proteome</keyword>
<comment type="similarity">
    <text evidence="2">Belongs to the peptidase C19 family.</text>
</comment>
<keyword evidence="4" id="KW-0645">Protease</keyword>
<dbReference type="GO" id="GO:0016579">
    <property type="term" value="P:protein deubiquitination"/>
    <property type="evidence" value="ECO:0007669"/>
    <property type="project" value="InterPro"/>
</dbReference>
<evidence type="ECO:0000313" key="11">
    <source>
        <dbReference type="EMBL" id="OXV08514.1"/>
    </source>
</evidence>
<dbReference type="EMBL" id="NPHW01004060">
    <property type="protein sequence ID" value="OXV08514.1"/>
    <property type="molecule type" value="Genomic_DNA"/>
</dbReference>
<dbReference type="GO" id="GO:0005634">
    <property type="term" value="C:nucleus"/>
    <property type="evidence" value="ECO:0007669"/>
    <property type="project" value="TreeGrafter"/>
</dbReference>
<proteinExistence type="inferred from homology"/>
<dbReference type="OrthoDB" id="2020758at2759"/>
<dbReference type="Gene3D" id="3.90.70.10">
    <property type="entry name" value="Cysteine proteinases"/>
    <property type="match status" value="1"/>
</dbReference>
<evidence type="ECO:0000256" key="3">
    <source>
        <dbReference type="ARBA" id="ARBA00012759"/>
    </source>
</evidence>
<dbReference type="PROSITE" id="PS50235">
    <property type="entry name" value="USP_3"/>
    <property type="match status" value="1"/>
</dbReference>
<keyword evidence="6" id="KW-0378">Hydrolase</keyword>
<keyword evidence="5" id="KW-0833">Ubl conjugation pathway</keyword>
<dbReference type="GO" id="GO:0005829">
    <property type="term" value="C:cytosol"/>
    <property type="evidence" value="ECO:0007669"/>
    <property type="project" value="TreeGrafter"/>
</dbReference>
<feature type="compositionally biased region" description="Polar residues" evidence="8">
    <location>
        <begin position="706"/>
        <end position="727"/>
    </location>
</feature>
<comment type="catalytic activity">
    <reaction evidence="1">
        <text>Thiol-dependent hydrolysis of ester, thioester, amide, peptide and isopeptide bonds formed by the C-terminal Gly of ubiquitin (a 76-residue protein attached to proteins as an intracellular targeting signal).</text>
        <dbReference type="EC" id="3.4.19.12"/>
    </reaction>
</comment>
<dbReference type="GO" id="GO:0004843">
    <property type="term" value="F:cysteine-type deubiquitinase activity"/>
    <property type="evidence" value="ECO:0007669"/>
    <property type="project" value="UniProtKB-EC"/>
</dbReference>
<dbReference type="GO" id="GO:0006508">
    <property type="term" value="P:proteolysis"/>
    <property type="evidence" value="ECO:0007669"/>
    <property type="project" value="UniProtKB-KW"/>
</dbReference>
<evidence type="ECO:0000256" key="7">
    <source>
        <dbReference type="ARBA" id="ARBA00022807"/>
    </source>
</evidence>
<dbReference type="Pfam" id="PF00443">
    <property type="entry name" value="UCH"/>
    <property type="match status" value="1"/>
</dbReference>
<feature type="compositionally biased region" description="Low complexity" evidence="8">
    <location>
        <begin position="654"/>
        <end position="667"/>
    </location>
</feature>
<feature type="compositionally biased region" description="Polar residues" evidence="8">
    <location>
        <begin position="596"/>
        <end position="609"/>
    </location>
</feature>
<protein>
    <recommendedName>
        <fullName evidence="3">ubiquitinyl hydrolase 1</fullName>
        <ecNumber evidence="3">3.4.19.12</ecNumber>
    </recommendedName>
</protein>
<feature type="domain" description="USP" evidence="10">
    <location>
        <begin position="142"/>
        <end position="588"/>
    </location>
</feature>
<dbReference type="InterPro" id="IPR001394">
    <property type="entry name" value="Peptidase_C19_UCH"/>
</dbReference>
<dbReference type="CDD" id="cd02662">
    <property type="entry name" value="Peptidase_C19F"/>
    <property type="match status" value="1"/>
</dbReference>
<accession>A0A232LWQ6</accession>
<dbReference type="PROSITE" id="PS00973">
    <property type="entry name" value="USP_2"/>
    <property type="match status" value="1"/>
</dbReference>
<comment type="caution">
    <text evidence="11">The sequence shown here is derived from an EMBL/GenBank/DDBJ whole genome shotgun (WGS) entry which is preliminary data.</text>
</comment>
<dbReference type="PANTHER" id="PTHR24006:SF888">
    <property type="entry name" value="UBIQUITIN CARBOXYL-TERMINAL HYDROLASE 30"/>
    <property type="match status" value="1"/>
</dbReference>
<dbReference type="InterPro" id="IPR050164">
    <property type="entry name" value="Peptidase_C19"/>
</dbReference>
<keyword evidence="7" id="KW-0788">Thiol protease</keyword>
<dbReference type="SUPFAM" id="SSF54001">
    <property type="entry name" value="Cysteine proteinases"/>
    <property type="match status" value="1"/>
</dbReference>
<evidence type="ECO:0000313" key="12">
    <source>
        <dbReference type="Proteomes" id="UP000243515"/>
    </source>
</evidence>
<dbReference type="PANTHER" id="PTHR24006">
    <property type="entry name" value="UBIQUITIN CARBOXYL-TERMINAL HYDROLASE"/>
    <property type="match status" value="1"/>
</dbReference>
<keyword evidence="9" id="KW-0472">Membrane</keyword>
<dbReference type="AlphaFoldDB" id="A0A232LWQ6"/>
<name>A0A232LWQ6_9EURO</name>
<evidence type="ECO:0000256" key="4">
    <source>
        <dbReference type="ARBA" id="ARBA00022670"/>
    </source>
</evidence>
<dbReference type="Proteomes" id="UP000243515">
    <property type="component" value="Unassembled WGS sequence"/>
</dbReference>
<evidence type="ECO:0000259" key="10">
    <source>
        <dbReference type="PROSITE" id="PS50235"/>
    </source>
</evidence>
<evidence type="ECO:0000256" key="6">
    <source>
        <dbReference type="ARBA" id="ARBA00022801"/>
    </source>
</evidence>
<keyword evidence="9" id="KW-0812">Transmembrane</keyword>
<reference evidence="11 12" key="1">
    <citation type="journal article" date="2015" name="Environ. Microbiol.">
        <title>Metagenome sequence of Elaphomyces granulatus from sporocarp tissue reveals Ascomycota ectomycorrhizal fingerprints of genome expansion and a Proteobacteria-rich microbiome.</title>
        <authorList>
            <person name="Quandt C.A."/>
            <person name="Kohler A."/>
            <person name="Hesse C.N."/>
            <person name="Sharpton T.J."/>
            <person name="Martin F."/>
            <person name="Spatafora J.W."/>
        </authorList>
    </citation>
    <scope>NUCLEOTIDE SEQUENCE [LARGE SCALE GENOMIC DNA]</scope>
    <source>
        <strain evidence="11 12">OSC145934</strain>
    </source>
</reference>
<feature type="region of interest" description="Disordered" evidence="8">
    <location>
        <begin position="592"/>
        <end position="622"/>
    </location>
</feature>
<dbReference type="InterPro" id="IPR038765">
    <property type="entry name" value="Papain-like_cys_pep_sf"/>
</dbReference>
<feature type="transmembrane region" description="Helical" evidence="9">
    <location>
        <begin position="36"/>
        <end position="54"/>
    </location>
</feature>
<evidence type="ECO:0000256" key="1">
    <source>
        <dbReference type="ARBA" id="ARBA00000707"/>
    </source>
</evidence>
<dbReference type="InterPro" id="IPR018200">
    <property type="entry name" value="USP_CS"/>
</dbReference>
<evidence type="ECO:0000256" key="9">
    <source>
        <dbReference type="SAM" id="Phobius"/>
    </source>
</evidence>
<gene>
    <name evidence="11" type="ORF">Egran_03723</name>
</gene>
<feature type="compositionally biased region" description="Polar residues" evidence="8">
    <location>
        <begin position="687"/>
        <end position="698"/>
    </location>
</feature>
<keyword evidence="9" id="KW-1133">Transmembrane helix</keyword>
<sequence>MNPRSEAYYAHTLNSFEHASSNQDDLSLLQAQNGQLLASLCASILFLYYFLAYIEVLPFTVSRALWNLVVYLTPSRIVFALDKMPSAIGHIDSMSLSTFQAKSDAMRRIFGIKTSFFSFLPRARSLSGFGTALLGTREHTPPGLGNWDNSCYQNSIIQGLASLRSLETFLELNIQQLSDKVSLTAHCALKGIIERLNDPSSHGQKLWLPPELKSMSSWQQQDAQEYFSKIVDQIDREISRASMGWTRNLGLKVAGPQEHVMGITSLEDRDVLPKASGSRMSLRNPLEGLLAQRVGCMSCGWTEGLSLIPFNCLTVPLGKNWEYGVRDCLDEYMKLEPIEGVECAKCTLLGAKEQLRRLLSQIAADNELISESDAPKLSNVLKNSVELRLQVVQEALDDEDFTEKTLSKKCHIPTRNRLSTTKSRQAVIARAPRSLVIHINRSLFDETTGVLKKNYANVRFPRLLELDEWSLGTKAVERKGEALEMWNTNPKESMLPRRGMGFGLLPRRYELRAVITHYGRHDNGHYICYRKYSVESFPADIPEAVLEIDGEKERPERWFRLSDDEVQMVSEQNVFSQGGVFMLFYERLEEQESNKETFSGDTMSSSATSELEDKENTDVNDSVQINASGASLRLRESGGLAAAGSHCTDGPTAVNVVSSNDHSNSSSPTMSVISQTPSPSPLASPESMKSINAESHSSLPILRTSALDSENTLETADTTMSQPVVTV</sequence>
<evidence type="ECO:0000256" key="5">
    <source>
        <dbReference type="ARBA" id="ARBA00022786"/>
    </source>
</evidence>
<feature type="region of interest" description="Disordered" evidence="8">
    <location>
        <begin position="641"/>
        <end position="727"/>
    </location>
</feature>